<dbReference type="AlphaFoldDB" id="G1K067"/>
<name>G1K067_RHOPR</name>
<feature type="chain" id="PRO_5003412871" evidence="1">
    <location>
        <begin position="20"/>
        <end position="67"/>
    </location>
</feature>
<accession>G1K067</accession>
<keyword evidence="1" id="KW-0732">Signal</keyword>
<evidence type="ECO:0000256" key="1">
    <source>
        <dbReference type="SAM" id="SignalP"/>
    </source>
</evidence>
<feature type="signal peptide" evidence="1">
    <location>
        <begin position="1"/>
        <end position="19"/>
    </location>
</feature>
<feature type="non-terminal residue" evidence="2">
    <location>
        <position position="67"/>
    </location>
</feature>
<protein>
    <submittedName>
        <fullName evidence="2">Uncharacterized protein</fullName>
    </submittedName>
</protein>
<organism evidence="2">
    <name type="scientific">Rhodnius prolixus</name>
    <name type="common">Triatomid bug</name>
    <dbReference type="NCBI Taxonomy" id="13249"/>
    <lineage>
        <taxon>Eukaryota</taxon>
        <taxon>Metazoa</taxon>
        <taxon>Ecdysozoa</taxon>
        <taxon>Arthropoda</taxon>
        <taxon>Hexapoda</taxon>
        <taxon>Insecta</taxon>
        <taxon>Pterygota</taxon>
        <taxon>Neoptera</taxon>
        <taxon>Paraneoptera</taxon>
        <taxon>Hemiptera</taxon>
        <taxon>Heteroptera</taxon>
        <taxon>Panheteroptera</taxon>
        <taxon>Cimicomorpha</taxon>
        <taxon>Reduviidae</taxon>
        <taxon>Triatominae</taxon>
        <taxon>Rhodnius</taxon>
    </lineage>
</organism>
<dbReference type="EMBL" id="JO494948">
    <property type="protein sequence ID" value="AEL79178.1"/>
    <property type="molecule type" value="mRNA"/>
</dbReference>
<reference evidence="2" key="1">
    <citation type="journal article" date="2011" name="Insect Biochem. Mol. Biol.">
        <title>Transcriptome and gene expression profile of ovarian follicle tissue of the triatomine bug Rhodnius prolixus.</title>
        <authorList>
            <person name="Medeiros M.N."/>
            <person name="Logullo R."/>
            <person name="Ramos I.B."/>
            <person name="Sorgine M.H."/>
            <person name="Paiva-Silva G.O."/>
            <person name="Mesquita R.D."/>
            <person name="Machado E.A."/>
            <person name="Coutinho M.A."/>
            <person name="Masuda H."/>
            <person name="Capurro M.L."/>
            <person name="Ribeiro J.M."/>
            <person name="Cardoso Braz G.R."/>
            <person name="Oliveira P.L."/>
        </authorList>
    </citation>
    <scope>NUCLEOTIDE SEQUENCE</scope>
    <source>
        <tissue evidence="2">Ovary</tissue>
    </source>
</reference>
<evidence type="ECO:0000313" key="2">
    <source>
        <dbReference type="EMBL" id="AEL79178.1"/>
    </source>
</evidence>
<proteinExistence type="evidence at transcript level"/>
<sequence>MDWRWLLVISTIYFQQVHSIQEITTHINTRERKKKKKKLGGPPGPSFFYYGKFFFGGPNWGLLGHFP</sequence>